<evidence type="ECO:0000256" key="11">
    <source>
        <dbReference type="PIRNR" id="PIRNR036572"/>
    </source>
</evidence>
<dbReference type="InterPro" id="IPR014612">
    <property type="entry name" value="Pop7/Rpp20"/>
</dbReference>
<comment type="subcellular location">
    <subcellularLocation>
        <location evidence="1">Cytoplasmic granule</location>
    </subcellularLocation>
    <subcellularLocation>
        <location evidence="2 11">Nucleus</location>
        <location evidence="2 11">Nucleolus</location>
    </subcellularLocation>
</comment>
<evidence type="ECO:0000313" key="15">
    <source>
        <dbReference type="EMBL" id="KZS17399.1"/>
    </source>
</evidence>
<evidence type="ECO:0000256" key="10">
    <source>
        <dbReference type="ARBA" id="ARBA00068472"/>
    </source>
</evidence>
<feature type="compositionally biased region" description="Basic and acidic residues" evidence="12">
    <location>
        <begin position="20"/>
        <end position="32"/>
    </location>
</feature>
<reference evidence="13" key="3">
    <citation type="submission" date="2015-10" db="EMBL/GenBank/DDBJ databases">
        <authorList>
            <person name="Gilbert D.G."/>
        </authorList>
    </citation>
    <scope>NUCLEOTIDE SEQUENCE</scope>
</reference>
<dbReference type="EMBL" id="GDIQ01037487">
    <property type="protein sequence ID" value="JAN57250.1"/>
    <property type="molecule type" value="Transcribed_RNA"/>
</dbReference>
<dbReference type="PANTHER" id="PTHR15314:SF1">
    <property type="entry name" value="RIBONUCLEASE P PROTEIN SUBUNIT P20"/>
    <property type="match status" value="1"/>
</dbReference>
<feature type="compositionally biased region" description="Polar residues" evidence="12">
    <location>
        <begin position="7"/>
        <end position="17"/>
    </location>
</feature>
<dbReference type="EMBL" id="LRGB01000642">
    <property type="protein sequence ID" value="KZS17399.1"/>
    <property type="molecule type" value="Genomic_DNA"/>
</dbReference>
<organism evidence="14">
    <name type="scientific">Daphnia magna</name>
    <dbReference type="NCBI Taxonomy" id="35525"/>
    <lineage>
        <taxon>Eukaryota</taxon>
        <taxon>Metazoa</taxon>
        <taxon>Ecdysozoa</taxon>
        <taxon>Arthropoda</taxon>
        <taxon>Crustacea</taxon>
        <taxon>Branchiopoda</taxon>
        <taxon>Diplostraca</taxon>
        <taxon>Cladocera</taxon>
        <taxon>Anomopoda</taxon>
        <taxon>Daphniidae</taxon>
        <taxon>Daphnia</taxon>
    </lineage>
</organism>
<dbReference type="OrthoDB" id="416729at2759"/>
<feature type="region of interest" description="Disordered" evidence="12">
    <location>
        <begin position="1"/>
        <end position="36"/>
    </location>
</feature>
<dbReference type="Pfam" id="PF12328">
    <property type="entry name" value="Rpp20"/>
    <property type="match status" value="1"/>
</dbReference>
<dbReference type="EMBL" id="GDIP01221854">
    <property type="protein sequence ID" value="JAJ01548.1"/>
    <property type="molecule type" value="Transcribed_RNA"/>
</dbReference>
<dbReference type="GO" id="GO:0003676">
    <property type="term" value="F:nucleic acid binding"/>
    <property type="evidence" value="ECO:0007669"/>
    <property type="project" value="InterPro"/>
</dbReference>
<dbReference type="Proteomes" id="UP000076858">
    <property type="component" value="Unassembled WGS sequence"/>
</dbReference>
<evidence type="ECO:0000256" key="9">
    <source>
        <dbReference type="ARBA" id="ARBA00064615"/>
    </source>
</evidence>
<evidence type="ECO:0000256" key="8">
    <source>
        <dbReference type="ARBA" id="ARBA00053284"/>
    </source>
</evidence>
<reference evidence="14" key="2">
    <citation type="submission" date="2015-10" db="EMBL/GenBank/DDBJ databases">
        <title>EvidentialGene: Evidence-directed Construction of Complete mRNA Transcriptomes without Genomes.</title>
        <authorList>
            <person name="Gilbert D.G."/>
        </authorList>
    </citation>
    <scope>NUCLEOTIDE SEQUENCE</scope>
</reference>
<comment type="function">
    <text evidence="8 11">Component of ribonuclease P, a ribonucleoprotein complex that generates mature tRNA molecules by cleaving their 5'-ends. Also a component of the MRP ribonuclease complex, which cleaves pre-rRNA sequences.</text>
</comment>
<dbReference type="PANTHER" id="PTHR15314">
    <property type="entry name" value="RIBONUCLEASE P PROTEIN SUBUNIT P20"/>
    <property type="match status" value="1"/>
</dbReference>
<dbReference type="FunFam" id="3.30.110.20:FF:000002">
    <property type="entry name" value="Ribonuclease P protein subunit p20"/>
    <property type="match status" value="1"/>
</dbReference>
<evidence type="ECO:0000256" key="12">
    <source>
        <dbReference type="SAM" id="MobiDB-lite"/>
    </source>
</evidence>
<proteinExistence type="inferred from homology"/>
<dbReference type="STRING" id="35525.A0A0P6GAX1"/>
<dbReference type="GO" id="GO:0004526">
    <property type="term" value="F:ribonuclease P activity"/>
    <property type="evidence" value="ECO:0007669"/>
    <property type="project" value="UniProtKB-UniRule"/>
</dbReference>
<dbReference type="GO" id="GO:0000172">
    <property type="term" value="C:ribonuclease MRP complex"/>
    <property type="evidence" value="ECO:0007669"/>
    <property type="project" value="InterPro"/>
</dbReference>
<dbReference type="GO" id="GO:0005655">
    <property type="term" value="C:nucleolar ribonuclease P complex"/>
    <property type="evidence" value="ECO:0007669"/>
    <property type="project" value="InterPro"/>
</dbReference>
<evidence type="ECO:0000256" key="1">
    <source>
        <dbReference type="ARBA" id="ARBA00004463"/>
    </source>
</evidence>
<keyword evidence="16" id="KW-1185">Reference proteome</keyword>
<dbReference type="AlphaFoldDB" id="A0A0P6GAX1"/>
<keyword evidence="6 11" id="KW-0819">tRNA processing</keyword>
<evidence type="ECO:0000313" key="13">
    <source>
        <dbReference type="EMBL" id="JAJ01548.1"/>
    </source>
</evidence>
<evidence type="ECO:0000256" key="4">
    <source>
        <dbReference type="ARBA" id="ARBA00022490"/>
    </source>
</evidence>
<reference evidence="13" key="1">
    <citation type="submission" date="2015-10" db="EMBL/GenBank/DDBJ databases">
        <title>Daphnia magna gene sets from two clonal populations assembled and annotated with EvidentialGene.</title>
        <authorList>
            <person name="Gilbert D."/>
            <person name="Podicheti R."/>
            <person name="Orsini L."/>
            <person name="Colbourne J."/>
            <person name="Pfrender M."/>
        </authorList>
    </citation>
    <scope>NUCLEOTIDE SEQUENCE</scope>
</reference>
<evidence type="ECO:0000256" key="5">
    <source>
        <dbReference type="ARBA" id="ARBA00022552"/>
    </source>
</evidence>
<name>A0A0P6GAX1_9CRUS</name>
<dbReference type="PIRSF" id="PIRSF036572">
    <property type="entry name" value="RPP20"/>
    <property type="match status" value="1"/>
</dbReference>
<dbReference type="GO" id="GO:0001682">
    <property type="term" value="P:tRNA 5'-leader removal"/>
    <property type="evidence" value="ECO:0007669"/>
    <property type="project" value="InterPro"/>
</dbReference>
<sequence>MSERASDSATGVKQEQVPSAKKERYDPEEYQLRKRLPARLPSRPNDVYVNTKTNFKAQLARCFKCLETSNSIHIHGLGAAAPKAINLALQLQLKSNTPLEHSVTTSTVHLIDDFEPQYDSGDFYSKERQNSAVHIKVYKLINMDMDRK</sequence>
<dbReference type="SUPFAM" id="SSF82704">
    <property type="entry name" value="AlbA-like"/>
    <property type="match status" value="1"/>
</dbReference>
<evidence type="ECO:0000313" key="16">
    <source>
        <dbReference type="Proteomes" id="UP000076858"/>
    </source>
</evidence>
<reference evidence="15 16" key="4">
    <citation type="submission" date="2016-03" db="EMBL/GenBank/DDBJ databases">
        <title>EvidentialGene: Evidence-directed Construction of Genes on Genomes.</title>
        <authorList>
            <person name="Gilbert D.G."/>
            <person name="Choi J.-H."/>
            <person name="Mockaitis K."/>
            <person name="Colbourne J."/>
            <person name="Pfrender M."/>
        </authorList>
    </citation>
    <scope>NUCLEOTIDE SEQUENCE [LARGE SCALE GENOMIC DNA]</scope>
    <source>
        <strain evidence="15 16">Xinb3</strain>
        <tissue evidence="15">Complete organism</tissue>
    </source>
</reference>
<gene>
    <name evidence="15" type="ORF">APZ42_017034</name>
</gene>
<dbReference type="Gene3D" id="3.30.110.20">
    <property type="entry name" value="Alba-like domain"/>
    <property type="match status" value="1"/>
</dbReference>
<evidence type="ECO:0000256" key="7">
    <source>
        <dbReference type="ARBA" id="ARBA00023242"/>
    </source>
</evidence>
<dbReference type="GO" id="GO:0006364">
    <property type="term" value="P:rRNA processing"/>
    <property type="evidence" value="ECO:0007669"/>
    <property type="project" value="UniProtKB-KW"/>
</dbReference>
<protein>
    <recommendedName>
        <fullName evidence="10 11">Ribonuclease P protein subunit p20</fullName>
        <shortName evidence="11">RNaseP protein p20</shortName>
    </recommendedName>
</protein>
<evidence type="ECO:0000256" key="2">
    <source>
        <dbReference type="ARBA" id="ARBA00004604"/>
    </source>
</evidence>
<evidence type="ECO:0000256" key="6">
    <source>
        <dbReference type="ARBA" id="ARBA00022694"/>
    </source>
</evidence>
<keyword evidence="5 11" id="KW-0698">rRNA processing</keyword>
<evidence type="ECO:0000256" key="3">
    <source>
        <dbReference type="ARBA" id="ARBA00008018"/>
    </source>
</evidence>
<keyword evidence="7 11" id="KW-0539">Nucleus</keyword>
<comment type="similarity">
    <text evidence="3 11">Belongs to the histone-like Alba family.</text>
</comment>
<keyword evidence="4" id="KW-0963">Cytoplasm</keyword>
<accession>A0A0P6GAX1</accession>
<evidence type="ECO:0000313" key="14">
    <source>
        <dbReference type="EMBL" id="JAN57250.1"/>
    </source>
</evidence>
<comment type="subunit">
    <text evidence="9">Component of nuclear RNase P and RNase MRP complexes. RNase P consists of a catalytic RNA moiety and 10 different protein chains; POP1, POP4, POP5, POP7, RPP14, RPP21, RPP25, RPP30, RPP38 and RPP40. Within the RNase P complex, POP1, POP7 and RPP25 form the 'finger' subcomplex, POP5, RPP14, RPP40 and homodimeric RPP30 form the 'palm' subcomplex, and RPP21, POP4 and RPP38 form the 'wrist' subcomplex. All subunits of the RNase P complex interact with the catalytic RNA. Several subunits of RNase P are also part of the RNase MRP complex. RNase MRP consists of a catalytic RNA moiety and about 8 protein subunits; POP1, POP7, RPP25, RPP30, RPP38, RPP40 and possibly also POP4 and POP5. Interacts with SMN1. POP7 forms a heterodimer with RPP25 that binds to the P3 stem loop of the catalytic RNA.</text>
</comment>
<dbReference type="InterPro" id="IPR036882">
    <property type="entry name" value="Alba-like_dom_sf"/>
</dbReference>